<dbReference type="PANTHER" id="PTHR31897:SF11">
    <property type="entry name" value="DUF19 DOMAIN-CONTAINING PROTEIN"/>
    <property type="match status" value="1"/>
</dbReference>
<evidence type="ECO:0000313" key="3">
    <source>
        <dbReference type="WBParaSite" id="Csp11.Scaffold629.g12019.t1"/>
    </source>
</evidence>
<reference evidence="3" key="1">
    <citation type="submission" date="2016-11" db="UniProtKB">
        <authorList>
            <consortium name="WormBaseParasite"/>
        </authorList>
    </citation>
    <scope>IDENTIFICATION</scope>
</reference>
<proteinExistence type="predicted"/>
<organism evidence="2 3">
    <name type="scientific">Caenorhabditis tropicalis</name>
    <dbReference type="NCBI Taxonomy" id="1561998"/>
    <lineage>
        <taxon>Eukaryota</taxon>
        <taxon>Metazoa</taxon>
        <taxon>Ecdysozoa</taxon>
        <taxon>Nematoda</taxon>
        <taxon>Chromadorea</taxon>
        <taxon>Rhabditida</taxon>
        <taxon>Rhabditina</taxon>
        <taxon>Rhabditomorpha</taxon>
        <taxon>Rhabditoidea</taxon>
        <taxon>Rhabditidae</taxon>
        <taxon>Peloderinae</taxon>
        <taxon>Caenorhabditis</taxon>
    </lineage>
</organism>
<dbReference type="AlphaFoldDB" id="A0A1I7TUV6"/>
<sequence>MGFQKIEELSMEFEKLDPGYSNPDRFVNISATCGTVLECIEPIKCKTITLEYKFVKTSCAVFDLAAERYNGCLKKLQNRFYLGFAPCLRPLLGTEALENYEVCKMFEMYRDCLKTEILENCGSEMMFQELVGDVMELHECFN</sequence>
<dbReference type="InterPro" id="IPR002542">
    <property type="entry name" value="T20D4.11-like_dom"/>
</dbReference>
<name>A0A1I7TUV6_9PELO</name>
<dbReference type="Proteomes" id="UP000095282">
    <property type="component" value="Unplaced"/>
</dbReference>
<keyword evidence="2" id="KW-1185">Reference proteome</keyword>
<dbReference type="eggNOG" id="ENOG502THEK">
    <property type="taxonomic scope" value="Eukaryota"/>
</dbReference>
<evidence type="ECO:0000313" key="2">
    <source>
        <dbReference type="Proteomes" id="UP000095282"/>
    </source>
</evidence>
<protein>
    <submittedName>
        <fullName evidence="3">DUF19 domain-containing protein</fullName>
    </submittedName>
</protein>
<evidence type="ECO:0000259" key="1">
    <source>
        <dbReference type="Pfam" id="PF01579"/>
    </source>
</evidence>
<dbReference type="Pfam" id="PF01579">
    <property type="entry name" value="DUF19"/>
    <property type="match status" value="1"/>
</dbReference>
<accession>A0A1I7TUV6</accession>
<dbReference type="WBParaSite" id="Csp11.Scaffold629.g12019.t1">
    <property type="protein sequence ID" value="Csp11.Scaffold629.g12019.t1"/>
    <property type="gene ID" value="Csp11.Scaffold629.g12019"/>
</dbReference>
<feature type="domain" description="T20D4.11-like" evidence="1">
    <location>
        <begin position="11"/>
        <end position="126"/>
    </location>
</feature>
<dbReference type="PANTHER" id="PTHR31897">
    <property type="entry name" value="PROTEIN CBG17011-RELATED"/>
    <property type="match status" value="1"/>
</dbReference>